<evidence type="ECO:0000256" key="2">
    <source>
        <dbReference type="ARBA" id="ARBA00022679"/>
    </source>
</evidence>
<keyword evidence="3" id="KW-0812">Transmembrane</keyword>
<evidence type="ECO:0008006" key="8">
    <source>
        <dbReference type="Google" id="ProtNLM"/>
    </source>
</evidence>
<evidence type="ECO:0000313" key="7">
    <source>
        <dbReference type="EMBL" id="QFG73986.1"/>
    </source>
</evidence>
<keyword evidence="6" id="KW-0325">Glycoprotein</keyword>
<comment type="subcellular location">
    <subcellularLocation>
        <location evidence="1">Membrane</location>
        <topology evidence="1">Single-pass membrane protein</topology>
    </subcellularLocation>
</comment>
<accession>A0A5J6VII2</accession>
<dbReference type="InterPro" id="IPR010635">
    <property type="entry name" value="Heparan_SO4-6-sulfoTrfase"/>
</dbReference>
<dbReference type="InterPro" id="IPR027417">
    <property type="entry name" value="P-loop_NTPase"/>
</dbReference>
<name>A0A5J6VII2_9VIRU</name>
<dbReference type="GO" id="GO:0016020">
    <property type="term" value="C:membrane"/>
    <property type="evidence" value="ECO:0007669"/>
    <property type="project" value="UniProtKB-SubCell"/>
</dbReference>
<organism evidence="7">
    <name type="scientific">Megaviridae environmental sample</name>
    <dbReference type="NCBI Taxonomy" id="1737588"/>
    <lineage>
        <taxon>Viruses</taxon>
        <taxon>Varidnaviria</taxon>
        <taxon>Bamfordvirae</taxon>
        <taxon>Nucleocytoviricota</taxon>
        <taxon>Megaviricetes</taxon>
        <taxon>Imitervirales</taxon>
        <taxon>Mimiviridae</taxon>
        <taxon>environmental samples</taxon>
    </lineage>
</organism>
<evidence type="ECO:0000256" key="4">
    <source>
        <dbReference type="ARBA" id="ARBA00022989"/>
    </source>
</evidence>
<dbReference type="GO" id="GO:0017095">
    <property type="term" value="F:heparan sulfate 6-sulfotransferase activity"/>
    <property type="evidence" value="ECO:0007669"/>
    <property type="project" value="TreeGrafter"/>
</dbReference>
<dbReference type="SUPFAM" id="SSF52540">
    <property type="entry name" value="P-loop containing nucleoside triphosphate hydrolases"/>
    <property type="match status" value="1"/>
</dbReference>
<sequence>MGVLLIVIILLCIISYTIYIEPSKIYVPLKTIKANDTIVHLHIGKTGGTSLDVLLKHNLPSNVRYVGHSHFDWSYINEITDNPRVIVMLRNPVHRFVSHFNFAKKLPWTQGLKIRDLSLEEYLNDEQAMEETSSIWMDGQGAGLWLTGTHTEYTWVKTSMSKHLNQNDDILTTSIPPIMQKEIDERKQSAKNHKYMCNLARKRLNTTIWFGILEELDISMEMLGTFVGKNLELPKRNINAHTQVEDNSEIYNKIKALIPIDIWIYSYACKLQSARYDAYKQSKTLIGGIYMEECNV</sequence>
<evidence type="ECO:0000256" key="6">
    <source>
        <dbReference type="ARBA" id="ARBA00023180"/>
    </source>
</evidence>
<proteinExistence type="predicted"/>
<evidence type="ECO:0000256" key="5">
    <source>
        <dbReference type="ARBA" id="ARBA00023136"/>
    </source>
</evidence>
<evidence type="ECO:0000256" key="1">
    <source>
        <dbReference type="ARBA" id="ARBA00004167"/>
    </source>
</evidence>
<protein>
    <recommendedName>
        <fullName evidence="8">Sulfotransferase domain-containing protein</fullName>
    </recommendedName>
</protein>
<evidence type="ECO:0000256" key="3">
    <source>
        <dbReference type="ARBA" id="ARBA00022692"/>
    </source>
</evidence>
<dbReference type="EMBL" id="MN448274">
    <property type="protein sequence ID" value="QFG73986.1"/>
    <property type="molecule type" value="Genomic_DNA"/>
</dbReference>
<dbReference type="PANTHER" id="PTHR12812:SF0">
    <property type="entry name" value="HEPARAN-SULFATE 6-O-SULFOTRANSFERASE"/>
    <property type="match status" value="1"/>
</dbReference>
<reference evidence="7" key="1">
    <citation type="journal article" date="2019" name="Philos. Trans. R. Soc. Lond., B, Biol. Sci.">
        <title>Targeted metagenomic recovery of four divergent viruses reveals shared and distinctive characteristics of giant viruses of marine eukaryotes.</title>
        <authorList>
            <person name="Needham D.M."/>
            <person name="Poirier C."/>
            <person name="Hehenberger E."/>
            <person name="Jimenez V."/>
            <person name="Swalwell J.E."/>
            <person name="Santoro A.E."/>
            <person name="Worden A.Z."/>
        </authorList>
    </citation>
    <scope>NUCLEOTIDE SEQUENCE</scope>
    <source>
        <strain evidence="7">OPacV-662</strain>
    </source>
</reference>
<dbReference type="PANTHER" id="PTHR12812">
    <property type="entry name" value="HEPARAN SULFATE 6-O-SULFOTRANSFERASE 3"/>
    <property type="match status" value="1"/>
</dbReference>
<dbReference type="Gene3D" id="3.40.50.300">
    <property type="entry name" value="P-loop containing nucleotide triphosphate hydrolases"/>
    <property type="match status" value="1"/>
</dbReference>
<keyword evidence="2" id="KW-0808">Transferase</keyword>
<keyword evidence="5" id="KW-0472">Membrane</keyword>
<keyword evidence="4" id="KW-1133">Transmembrane helix</keyword>